<comment type="caution">
    <text evidence="1">The sequence shown here is derived from an EMBL/GenBank/DDBJ whole genome shotgun (WGS) entry which is preliminary data.</text>
</comment>
<evidence type="ECO:0000313" key="1">
    <source>
        <dbReference type="EMBL" id="KAJ7555641.1"/>
    </source>
</evidence>
<evidence type="ECO:0000313" key="2">
    <source>
        <dbReference type="Proteomes" id="UP001162992"/>
    </source>
</evidence>
<sequence length="667" mass="72462">MEPLPPDHSHNPMALASWARRTGYKSGQNSSASGDMRETTHVVSTTPTRLGKVKSSENPKEVIKKEVKPENGATIKTVMTIPIKDSRPAGKKVPDPEIGVVKMEKQTKDYISTDIDTASDHSQEGDDIFAFKQAQMKYEIRDTPGLVPLILYGLQHYFSIIGSIILVPLAIVPAMGGSDNDAAKVISTTLLVCGVTTLLHSAVGSRLPLIQGPSFAYLAPSFIIISSFQGLHFKDAMKELQGAIIISSAFQILLGYSGLMSLLLRFINPVVVAPTVAAIGLAFFSYGFPKVGSCLEIGIPEIIIVIIFSLYLRKISIFGHRIFQVYAIPLGLIITWAYAFLLTQMGAYKYKGCPLDASLQKSISEECQRHIYTMKHCRTDTSHAMKAAAWFRFPYPFQWGVPTFHWQTGIIMIVASIIASVDSIGSYHATSLLVASKAPTPGIVSRSIGLEGITSALAGMWGIGTGATTLTENVHTIAVTKMGSRRPVILGACVLIVLSVIGKVGGFIASIPQVIVAALLCIMWAMQAAWGLSNLRYSETGSSRNVLIVGLSLFLSLSVPAYFQQYGVPPSTTTSLSQPYTVAAHGPIRTSIKGVNFVLNSALSMHMAIAFIVAFILDNSVPGSRRERGVYVWSRYKAIQNEPAVIKDYSLPFGMWKLFSWAKWVGF</sequence>
<keyword evidence="2" id="KW-1185">Reference proteome</keyword>
<dbReference type="Proteomes" id="UP001162992">
    <property type="component" value="Chromosome 5"/>
</dbReference>
<reference evidence="2" key="1">
    <citation type="journal article" date="2024" name="Proc. Natl. Acad. Sci. U.S.A.">
        <title>Extraordinary preservation of gene collinearity over three hundred million years revealed in homosporous lycophytes.</title>
        <authorList>
            <person name="Li C."/>
            <person name="Wickell D."/>
            <person name="Kuo L.Y."/>
            <person name="Chen X."/>
            <person name="Nie B."/>
            <person name="Liao X."/>
            <person name="Peng D."/>
            <person name="Ji J."/>
            <person name="Jenkins J."/>
            <person name="Williams M."/>
            <person name="Shu S."/>
            <person name="Plott C."/>
            <person name="Barry K."/>
            <person name="Rajasekar S."/>
            <person name="Grimwood J."/>
            <person name="Han X."/>
            <person name="Sun S."/>
            <person name="Hou Z."/>
            <person name="He W."/>
            <person name="Dai G."/>
            <person name="Sun C."/>
            <person name="Schmutz J."/>
            <person name="Leebens-Mack J.H."/>
            <person name="Li F.W."/>
            <person name="Wang L."/>
        </authorList>
    </citation>
    <scope>NUCLEOTIDE SEQUENCE [LARGE SCALE GENOMIC DNA]</scope>
    <source>
        <strain evidence="2">cv. PW_Plant_1</strain>
    </source>
</reference>
<gene>
    <name evidence="1" type="ORF">O6H91_05G048000</name>
</gene>
<organism evidence="1 2">
    <name type="scientific">Diphasiastrum complanatum</name>
    <name type="common">Issler's clubmoss</name>
    <name type="synonym">Lycopodium complanatum</name>
    <dbReference type="NCBI Taxonomy" id="34168"/>
    <lineage>
        <taxon>Eukaryota</taxon>
        <taxon>Viridiplantae</taxon>
        <taxon>Streptophyta</taxon>
        <taxon>Embryophyta</taxon>
        <taxon>Tracheophyta</taxon>
        <taxon>Lycopodiopsida</taxon>
        <taxon>Lycopodiales</taxon>
        <taxon>Lycopodiaceae</taxon>
        <taxon>Lycopodioideae</taxon>
        <taxon>Diphasiastrum</taxon>
    </lineage>
</organism>
<protein>
    <submittedName>
        <fullName evidence="1">Uncharacterized protein</fullName>
    </submittedName>
</protein>
<proteinExistence type="predicted"/>
<dbReference type="EMBL" id="CM055096">
    <property type="protein sequence ID" value="KAJ7555641.1"/>
    <property type="molecule type" value="Genomic_DNA"/>
</dbReference>
<name>A0ACC2DMY3_DIPCM</name>
<accession>A0ACC2DMY3</accession>